<dbReference type="PANTHER" id="PTHR35936:SF13">
    <property type="entry name" value="HISTIDINE-BINDING PERIPLASMIC PROTEIN"/>
    <property type="match status" value="1"/>
</dbReference>
<proteinExistence type="inferred from homology"/>
<organism evidence="5 6">
    <name type="scientific">Pseudomonas fluorescens HK44</name>
    <dbReference type="NCBI Taxonomy" id="1042209"/>
    <lineage>
        <taxon>Bacteria</taxon>
        <taxon>Pseudomonadati</taxon>
        <taxon>Pseudomonadota</taxon>
        <taxon>Gammaproteobacteria</taxon>
        <taxon>Pseudomonadales</taxon>
        <taxon>Pseudomonadaceae</taxon>
        <taxon>Pseudomonas</taxon>
    </lineage>
</organism>
<dbReference type="OrthoDB" id="9768183at2"/>
<accession>A0A010TH88</accession>
<keyword evidence="2 3" id="KW-0732">Signal</keyword>
<dbReference type="PATRIC" id="fig|1042209.11.peg.318"/>
<feature type="chain" id="PRO_5001458223" evidence="3">
    <location>
        <begin position="22"/>
        <end position="262"/>
    </location>
</feature>
<name>A0A010TH88_PSEFL</name>
<evidence type="ECO:0000259" key="4">
    <source>
        <dbReference type="SMART" id="SM00062"/>
    </source>
</evidence>
<feature type="domain" description="Solute-binding protein family 3/N-terminal" evidence="4">
    <location>
        <begin position="28"/>
        <end position="257"/>
    </location>
</feature>
<evidence type="ECO:0000256" key="2">
    <source>
        <dbReference type="ARBA" id="ARBA00022729"/>
    </source>
</evidence>
<dbReference type="SUPFAM" id="SSF53850">
    <property type="entry name" value="Periplasmic binding protein-like II"/>
    <property type="match status" value="1"/>
</dbReference>
<sequence length="262" mass="28286">MNKMIAAVSLVFMTASGLAGAADWSGKVLRLGIDPTYPPLEYKNQDGTLTGFGVDIADALCAELHAKCVWVESSWDGMIPGLLARKFDAIASSMTVTPKRQEQIAFSDKVSNAPARLVIKRGSDLQPTVESLKGKRIGVEQGSTQEAFAKAVWGKQGVEILSYQNQDQVYADLVVGRLDASLQGSIQASYGFLNKPVGKDYEFAGGTLDNPEFFGVGDGIGVRKSDVELREDLNKALATILANGTYAKINKKYFDFDIYGAK</sequence>
<comment type="caution">
    <text evidence="5">The sequence shown here is derived from an EMBL/GenBank/DDBJ whole genome shotgun (WGS) entry which is preliminary data.</text>
</comment>
<evidence type="ECO:0000313" key="5">
    <source>
        <dbReference type="EMBL" id="EXF96427.1"/>
    </source>
</evidence>
<reference evidence="5 6" key="1">
    <citation type="journal article" date="2011" name="J. Bacteriol.">
        <title>Draft genome sequence of the polycyclic aromatic hydrocarbon-degrading, genetically engineered bioluminescent bioreporter Pseudomonas fluorescens HK44.</title>
        <authorList>
            <person name="Chauhan A."/>
            <person name="Layton A.C."/>
            <person name="Williams D.E."/>
            <person name="Smartt A.E."/>
            <person name="Ripp S."/>
            <person name="Karpinets T.V."/>
            <person name="Brown S.D."/>
            <person name="Sayler G.S."/>
        </authorList>
    </citation>
    <scope>NUCLEOTIDE SEQUENCE [LARGE SCALE GENOMIC DNA]</scope>
    <source>
        <strain evidence="5 6">HK44</strain>
    </source>
</reference>
<dbReference type="InterPro" id="IPR001638">
    <property type="entry name" value="Solute-binding_3/MltF_N"/>
</dbReference>
<dbReference type="Pfam" id="PF00497">
    <property type="entry name" value="SBP_bac_3"/>
    <property type="match status" value="1"/>
</dbReference>
<dbReference type="CDD" id="cd13703">
    <property type="entry name" value="PBP2_HisJ_LAO"/>
    <property type="match status" value="1"/>
</dbReference>
<dbReference type="RefSeq" id="WP_019689664.1">
    <property type="nucleotide sequence ID" value="NZ_AFOY02000002.1"/>
</dbReference>
<dbReference type="PANTHER" id="PTHR35936">
    <property type="entry name" value="MEMBRANE-BOUND LYTIC MUREIN TRANSGLYCOSYLASE F"/>
    <property type="match status" value="1"/>
</dbReference>
<protein>
    <submittedName>
        <fullName evidence="5">ABC transporter substrate-binding protein</fullName>
    </submittedName>
</protein>
<feature type="signal peptide" evidence="3">
    <location>
        <begin position="1"/>
        <end position="21"/>
    </location>
</feature>
<dbReference type="EMBL" id="AFOY02000002">
    <property type="protein sequence ID" value="EXF96427.1"/>
    <property type="molecule type" value="Genomic_DNA"/>
</dbReference>
<dbReference type="Gene3D" id="3.40.190.10">
    <property type="entry name" value="Periplasmic binding protein-like II"/>
    <property type="match status" value="2"/>
</dbReference>
<dbReference type="AlphaFoldDB" id="A0A010TH88"/>
<gene>
    <name evidence="5" type="ORF">HK44_015875</name>
</gene>
<dbReference type="SMART" id="SM00062">
    <property type="entry name" value="PBPb"/>
    <property type="match status" value="1"/>
</dbReference>
<comment type="similarity">
    <text evidence="1">Belongs to the bacterial solute-binding protein 3 family.</text>
</comment>
<dbReference type="HOGENOM" id="CLU_019602_18_0_6"/>
<evidence type="ECO:0000256" key="1">
    <source>
        <dbReference type="ARBA" id="ARBA00010333"/>
    </source>
</evidence>
<dbReference type="eggNOG" id="COG0834">
    <property type="taxonomic scope" value="Bacteria"/>
</dbReference>
<dbReference type="Proteomes" id="UP000022611">
    <property type="component" value="Unassembled WGS sequence"/>
</dbReference>
<evidence type="ECO:0000256" key="3">
    <source>
        <dbReference type="SAM" id="SignalP"/>
    </source>
</evidence>
<evidence type="ECO:0000313" key="6">
    <source>
        <dbReference type="Proteomes" id="UP000022611"/>
    </source>
</evidence>